<gene>
    <name evidence="10" type="ORF">MiSe_07150</name>
</gene>
<dbReference type="FunFam" id="3.30.565.10:FF:000006">
    <property type="entry name" value="Sensor histidine kinase WalK"/>
    <property type="match status" value="1"/>
</dbReference>
<evidence type="ECO:0000256" key="6">
    <source>
        <dbReference type="ARBA" id="ARBA00023012"/>
    </source>
</evidence>
<feature type="domain" description="PAC" evidence="9">
    <location>
        <begin position="201"/>
        <end position="253"/>
    </location>
</feature>
<dbReference type="GO" id="GO:0000155">
    <property type="term" value="F:phosphorelay sensor kinase activity"/>
    <property type="evidence" value="ECO:0007669"/>
    <property type="project" value="InterPro"/>
</dbReference>
<protein>
    <recommendedName>
        <fullName evidence="2">histidine kinase</fullName>
        <ecNumber evidence="2">2.7.13.3</ecNumber>
    </recommendedName>
</protein>
<dbReference type="AlphaFoldDB" id="A0AAV3X9E5"/>
<dbReference type="NCBIfam" id="TIGR00229">
    <property type="entry name" value="sensory_box"/>
    <property type="match status" value="1"/>
</dbReference>
<dbReference type="InterPro" id="IPR000014">
    <property type="entry name" value="PAS"/>
</dbReference>
<keyword evidence="6" id="KW-0902">Two-component regulatory system</keyword>
<dbReference type="InterPro" id="IPR005467">
    <property type="entry name" value="His_kinase_dom"/>
</dbReference>
<keyword evidence="3" id="KW-0597">Phosphoprotein</keyword>
<dbReference type="InterPro" id="IPR036890">
    <property type="entry name" value="HATPase_C_sf"/>
</dbReference>
<evidence type="ECO:0000256" key="3">
    <source>
        <dbReference type="ARBA" id="ARBA00022553"/>
    </source>
</evidence>
<evidence type="ECO:0000259" key="8">
    <source>
        <dbReference type="PROSITE" id="PS50112"/>
    </source>
</evidence>
<evidence type="ECO:0000256" key="5">
    <source>
        <dbReference type="ARBA" id="ARBA00022777"/>
    </source>
</evidence>
<evidence type="ECO:0000256" key="2">
    <source>
        <dbReference type="ARBA" id="ARBA00012438"/>
    </source>
</evidence>
<dbReference type="CDD" id="cd00075">
    <property type="entry name" value="HATPase"/>
    <property type="match status" value="1"/>
</dbReference>
<evidence type="ECO:0000256" key="1">
    <source>
        <dbReference type="ARBA" id="ARBA00000085"/>
    </source>
</evidence>
<dbReference type="InterPro" id="IPR003594">
    <property type="entry name" value="HATPase_dom"/>
</dbReference>
<dbReference type="InterPro" id="IPR004358">
    <property type="entry name" value="Sig_transdc_His_kin-like_C"/>
</dbReference>
<dbReference type="RefSeq" id="WP_226574933.1">
    <property type="nucleotide sequence ID" value="NZ_BLAY01000007.1"/>
</dbReference>
<dbReference type="SUPFAM" id="SSF55785">
    <property type="entry name" value="PYP-like sensor domain (PAS domain)"/>
    <property type="match status" value="1"/>
</dbReference>
<feature type="domain" description="PAS" evidence="8">
    <location>
        <begin position="128"/>
        <end position="182"/>
    </location>
</feature>
<dbReference type="PROSITE" id="PS50109">
    <property type="entry name" value="HIS_KIN"/>
    <property type="match status" value="1"/>
</dbReference>
<dbReference type="InterPro" id="IPR000700">
    <property type="entry name" value="PAS-assoc_C"/>
</dbReference>
<reference evidence="10" key="1">
    <citation type="submission" date="2019-10" db="EMBL/GenBank/DDBJ databases">
        <title>Draft genome sequece of Microseira wollei NIES-4236.</title>
        <authorList>
            <person name="Yamaguchi H."/>
            <person name="Suzuki S."/>
            <person name="Kawachi M."/>
        </authorList>
    </citation>
    <scope>NUCLEOTIDE SEQUENCE</scope>
    <source>
        <strain evidence="10">NIES-4236</strain>
    </source>
</reference>
<comment type="catalytic activity">
    <reaction evidence="1">
        <text>ATP + protein L-histidine = ADP + protein N-phospho-L-histidine.</text>
        <dbReference type="EC" id="2.7.13.3"/>
    </reaction>
</comment>
<keyword evidence="5 10" id="KW-0418">Kinase</keyword>
<dbReference type="PANTHER" id="PTHR43711">
    <property type="entry name" value="TWO-COMPONENT HISTIDINE KINASE"/>
    <property type="match status" value="1"/>
</dbReference>
<dbReference type="PROSITE" id="PS50112">
    <property type="entry name" value="PAS"/>
    <property type="match status" value="1"/>
</dbReference>
<evidence type="ECO:0000259" key="7">
    <source>
        <dbReference type="PROSITE" id="PS50109"/>
    </source>
</evidence>
<name>A0AAV3X9E5_9CYAN</name>
<sequence length="500" mass="56620">MDYLTLDRELKIQETSLAVQRFADSPHEVKKGKDIRLGFPEFIGIEEILMAIFDERMKSFELKGIQRFSEPNSPLYIDISVLFRKNQKDSESEIFIIFEDVSEKMLLEQSLAQTIRETSLLSSTLAQYKEYIDKIIDAMTDILLVTTESGYIKKVNIAAKDLWGYREEELINQHISTLIPDEIFLSKVVQKPDAPKKSIFKDVEVVCQTKTGKEIILGFSRSPIQTDIEELHNFVYIGRDITKRKQAEAEIRQALAKEKELSELKFRFFSMVTHEFGNPLNSILMSVALLEHYGTESTPEENLEYIENIKTAANQMTELLKDVLVINKAEAGKLKFNPAAIDLIKFCNELVEQIKLAAGGKRQIIFAINNDNEGGKESNFTPFFHCMDENLLRHILTNLLSNAVKYSPEGTTVYFDLNYQEQSVIFKIKDEGIGITSEDQKQLFELFHRGKNVGKIPGTGLGLSIVKQALDLHGGKIAVESEVGVGTKFTVTIPLSQGLS</sequence>
<dbReference type="EMBL" id="BLAY01000007">
    <property type="protein sequence ID" value="GET35967.1"/>
    <property type="molecule type" value="Genomic_DNA"/>
</dbReference>
<comment type="caution">
    <text evidence="10">The sequence shown here is derived from an EMBL/GenBank/DDBJ whole genome shotgun (WGS) entry which is preliminary data.</text>
</comment>
<dbReference type="SMART" id="SM00388">
    <property type="entry name" value="HisKA"/>
    <property type="match status" value="1"/>
</dbReference>
<keyword evidence="11" id="KW-1185">Reference proteome</keyword>
<dbReference type="EC" id="2.7.13.3" evidence="2"/>
<evidence type="ECO:0000313" key="10">
    <source>
        <dbReference type="EMBL" id="GET35967.1"/>
    </source>
</evidence>
<evidence type="ECO:0000313" key="11">
    <source>
        <dbReference type="Proteomes" id="UP001050975"/>
    </source>
</evidence>
<dbReference type="SMART" id="SM00091">
    <property type="entry name" value="PAS"/>
    <property type="match status" value="1"/>
</dbReference>
<dbReference type="Gene3D" id="3.30.450.20">
    <property type="entry name" value="PAS domain"/>
    <property type="match status" value="1"/>
</dbReference>
<dbReference type="InterPro" id="IPR036097">
    <property type="entry name" value="HisK_dim/P_sf"/>
</dbReference>
<keyword evidence="4" id="KW-0808">Transferase</keyword>
<dbReference type="Proteomes" id="UP001050975">
    <property type="component" value="Unassembled WGS sequence"/>
</dbReference>
<evidence type="ECO:0000256" key="4">
    <source>
        <dbReference type="ARBA" id="ARBA00022679"/>
    </source>
</evidence>
<organism evidence="10 11">
    <name type="scientific">Microseira wollei NIES-4236</name>
    <dbReference type="NCBI Taxonomy" id="2530354"/>
    <lineage>
        <taxon>Bacteria</taxon>
        <taxon>Bacillati</taxon>
        <taxon>Cyanobacteriota</taxon>
        <taxon>Cyanophyceae</taxon>
        <taxon>Oscillatoriophycideae</taxon>
        <taxon>Aerosakkonematales</taxon>
        <taxon>Aerosakkonemataceae</taxon>
        <taxon>Microseira</taxon>
    </lineage>
</organism>
<dbReference type="Pfam" id="PF02518">
    <property type="entry name" value="HATPase_c"/>
    <property type="match status" value="1"/>
</dbReference>
<dbReference type="CDD" id="cd00082">
    <property type="entry name" value="HisKA"/>
    <property type="match status" value="1"/>
</dbReference>
<evidence type="ECO:0000259" key="9">
    <source>
        <dbReference type="PROSITE" id="PS50113"/>
    </source>
</evidence>
<dbReference type="InterPro" id="IPR050736">
    <property type="entry name" value="Sensor_HK_Regulatory"/>
</dbReference>
<accession>A0AAV3X9E5</accession>
<dbReference type="InterPro" id="IPR035965">
    <property type="entry name" value="PAS-like_dom_sf"/>
</dbReference>
<dbReference type="Gene3D" id="3.30.565.10">
    <property type="entry name" value="Histidine kinase-like ATPase, C-terminal domain"/>
    <property type="match status" value="1"/>
</dbReference>
<dbReference type="CDD" id="cd00130">
    <property type="entry name" value="PAS"/>
    <property type="match status" value="1"/>
</dbReference>
<dbReference type="PRINTS" id="PR00344">
    <property type="entry name" value="BCTRLSENSOR"/>
</dbReference>
<dbReference type="Pfam" id="PF00512">
    <property type="entry name" value="HisKA"/>
    <property type="match status" value="1"/>
</dbReference>
<feature type="domain" description="Histidine kinase" evidence="7">
    <location>
        <begin position="271"/>
        <end position="497"/>
    </location>
</feature>
<proteinExistence type="predicted"/>
<dbReference type="PANTHER" id="PTHR43711:SF26">
    <property type="entry name" value="SENSOR HISTIDINE KINASE RCSC"/>
    <property type="match status" value="1"/>
</dbReference>
<dbReference type="SUPFAM" id="SSF47384">
    <property type="entry name" value="Homodimeric domain of signal transducing histidine kinase"/>
    <property type="match status" value="1"/>
</dbReference>
<dbReference type="PROSITE" id="PS50113">
    <property type="entry name" value="PAC"/>
    <property type="match status" value="1"/>
</dbReference>
<dbReference type="InterPro" id="IPR003661">
    <property type="entry name" value="HisK_dim/P_dom"/>
</dbReference>
<dbReference type="SMART" id="SM00387">
    <property type="entry name" value="HATPase_c"/>
    <property type="match status" value="1"/>
</dbReference>
<dbReference type="Gene3D" id="1.10.287.130">
    <property type="match status" value="1"/>
</dbReference>
<dbReference type="SUPFAM" id="SSF55874">
    <property type="entry name" value="ATPase domain of HSP90 chaperone/DNA topoisomerase II/histidine kinase"/>
    <property type="match status" value="1"/>
</dbReference>
<dbReference type="Pfam" id="PF13426">
    <property type="entry name" value="PAS_9"/>
    <property type="match status" value="1"/>
</dbReference>